<dbReference type="EMBL" id="MPUH01000285">
    <property type="protein sequence ID" value="OMJ83957.1"/>
    <property type="molecule type" value="Genomic_DNA"/>
</dbReference>
<comment type="similarity">
    <text evidence="7">Belongs to the DEAD box helicase family.</text>
</comment>
<dbReference type="SMART" id="SM00487">
    <property type="entry name" value="DEXDc"/>
    <property type="match status" value="1"/>
</dbReference>
<feature type="domain" description="DEAD-box RNA helicase Q" evidence="10">
    <location>
        <begin position="22"/>
        <end position="50"/>
    </location>
</feature>
<dbReference type="GO" id="GO:0003724">
    <property type="term" value="F:RNA helicase activity"/>
    <property type="evidence" value="ECO:0007669"/>
    <property type="project" value="UniProtKB-EC"/>
</dbReference>
<protein>
    <recommendedName>
        <fullName evidence="7">ATP-dependent RNA helicase</fullName>
        <ecNumber evidence="7">3.6.4.13</ecNumber>
    </recommendedName>
</protein>
<evidence type="ECO:0000256" key="1">
    <source>
        <dbReference type="ARBA" id="ARBA00022741"/>
    </source>
</evidence>
<keyword evidence="13" id="KW-1185">Reference proteome</keyword>
<dbReference type="Pfam" id="PF00270">
    <property type="entry name" value="DEAD"/>
    <property type="match status" value="1"/>
</dbReference>
<feature type="domain" description="Helicase C-terminal" evidence="9">
    <location>
        <begin position="228"/>
        <end position="401"/>
    </location>
</feature>
<feature type="domain" description="Helicase ATP-binding" evidence="8">
    <location>
        <begin position="53"/>
        <end position="216"/>
    </location>
</feature>
<organism evidence="12 13">
    <name type="scientific">Stentor coeruleus</name>
    <dbReference type="NCBI Taxonomy" id="5963"/>
    <lineage>
        <taxon>Eukaryota</taxon>
        <taxon>Sar</taxon>
        <taxon>Alveolata</taxon>
        <taxon>Ciliophora</taxon>
        <taxon>Postciliodesmatophora</taxon>
        <taxon>Heterotrichea</taxon>
        <taxon>Heterotrichida</taxon>
        <taxon>Stentoridae</taxon>
        <taxon>Stentor</taxon>
    </lineage>
</organism>
<evidence type="ECO:0000256" key="2">
    <source>
        <dbReference type="ARBA" id="ARBA00022801"/>
    </source>
</evidence>
<dbReference type="Proteomes" id="UP000187209">
    <property type="component" value="Unassembled WGS sequence"/>
</dbReference>
<evidence type="ECO:0000256" key="7">
    <source>
        <dbReference type="RuleBase" id="RU365068"/>
    </source>
</evidence>
<comment type="function">
    <text evidence="7">RNA helicase.</text>
</comment>
<evidence type="ECO:0000259" key="9">
    <source>
        <dbReference type="PROSITE" id="PS51194"/>
    </source>
</evidence>
<comment type="domain">
    <text evidence="7">The Q motif is unique to and characteristic of the DEAD box family of RNA helicases and controls ATP binding and hydrolysis.</text>
</comment>
<proteinExistence type="inferred from homology"/>
<dbReference type="InterPro" id="IPR014014">
    <property type="entry name" value="RNA_helicase_DEAD_Q_motif"/>
</dbReference>
<evidence type="ECO:0000259" key="8">
    <source>
        <dbReference type="PROSITE" id="PS51192"/>
    </source>
</evidence>
<evidence type="ECO:0000256" key="5">
    <source>
        <dbReference type="ARBA" id="ARBA00022884"/>
    </source>
</evidence>
<dbReference type="PROSITE" id="PS51195">
    <property type="entry name" value="Q_MOTIF"/>
    <property type="match status" value="1"/>
</dbReference>
<dbReference type="SMART" id="SM00490">
    <property type="entry name" value="HELICc"/>
    <property type="match status" value="1"/>
</dbReference>
<evidence type="ECO:0000313" key="11">
    <source>
        <dbReference type="EMBL" id="OMJ83957.1"/>
    </source>
</evidence>
<dbReference type="CDD" id="cd18787">
    <property type="entry name" value="SF2_C_DEAD"/>
    <property type="match status" value="1"/>
</dbReference>
<dbReference type="InterPro" id="IPR001650">
    <property type="entry name" value="Helicase_C-like"/>
</dbReference>
<evidence type="ECO:0000313" key="12">
    <source>
        <dbReference type="EMBL" id="OMJ85380.1"/>
    </source>
</evidence>
<dbReference type="OrthoDB" id="10265785at2759"/>
<dbReference type="InterPro" id="IPR014001">
    <property type="entry name" value="Helicase_ATP-bd"/>
</dbReference>
<dbReference type="SUPFAM" id="SSF52540">
    <property type="entry name" value="P-loop containing nucleoside triphosphate hydrolases"/>
    <property type="match status" value="1"/>
</dbReference>
<evidence type="ECO:0000313" key="13">
    <source>
        <dbReference type="Proteomes" id="UP000187209"/>
    </source>
</evidence>
<sequence>MDPSDVIHINNGEADSVYSSEGTWDDLMLKPKLLENIQKINWATPTKIQSLTILLITQGRNIAAQSKNGTGKTGAFVIGALNRIDKDFAALQVVCISHTRELNQQNFNVFTTLAESTGIIVGIIKKGDREVPKCHVLCGTQGTLVNMFRANQNSIRDLRMFIYDECDILLTHPGNLESITTLRSCAPNAQQILFSATFTEKVWEFISINIQNPTTIRIERVEDLNLDNVDQFLLECEEHEKETKIYEVISRVSLKTCIVFLNTKKHLDSLHEFLTSKGYKVHVIAADRMTEEVRDQVIEKVRRGEVKVLLTTNLLARGVDLRHINMVINAEPPEGEKRVVDYHTYLHRVGRTGRFGRRGVVVNIVSDQRSRQNYRDIETYFNKPFLKADLDAITSTLEQVNEDYAI</sequence>
<dbReference type="Pfam" id="PF00271">
    <property type="entry name" value="Helicase_C"/>
    <property type="match status" value="1"/>
</dbReference>
<dbReference type="InterPro" id="IPR011545">
    <property type="entry name" value="DEAD/DEAH_box_helicase_dom"/>
</dbReference>
<comment type="caution">
    <text evidence="12">The sequence shown here is derived from an EMBL/GenBank/DDBJ whole genome shotgun (WGS) entry which is preliminary data.</text>
</comment>
<accession>A0A1R2C8U0</accession>
<dbReference type="EMBL" id="MPUH01000238">
    <property type="protein sequence ID" value="OMJ85380.1"/>
    <property type="molecule type" value="Genomic_DNA"/>
</dbReference>
<comment type="catalytic activity">
    <reaction evidence="7">
        <text>ATP + H2O = ADP + phosphate + H(+)</text>
        <dbReference type="Rhea" id="RHEA:13065"/>
        <dbReference type="ChEBI" id="CHEBI:15377"/>
        <dbReference type="ChEBI" id="CHEBI:15378"/>
        <dbReference type="ChEBI" id="CHEBI:30616"/>
        <dbReference type="ChEBI" id="CHEBI:43474"/>
        <dbReference type="ChEBI" id="CHEBI:456216"/>
        <dbReference type="EC" id="3.6.4.13"/>
    </reaction>
</comment>
<dbReference type="PANTHER" id="PTHR24031">
    <property type="entry name" value="RNA HELICASE"/>
    <property type="match status" value="1"/>
</dbReference>
<evidence type="ECO:0000256" key="3">
    <source>
        <dbReference type="ARBA" id="ARBA00022806"/>
    </source>
</evidence>
<dbReference type="AlphaFoldDB" id="A0A1R2C8U0"/>
<dbReference type="GO" id="GO:0003723">
    <property type="term" value="F:RNA binding"/>
    <property type="evidence" value="ECO:0007669"/>
    <property type="project" value="UniProtKB-UniRule"/>
</dbReference>
<gene>
    <name evidence="12" type="ORF">SteCoe_13289</name>
    <name evidence="11" type="ORF">SteCoe_15001</name>
</gene>
<keyword evidence="5 7" id="KW-0694">RNA-binding</keyword>
<dbReference type="PROSITE" id="PS51194">
    <property type="entry name" value="HELICASE_CTER"/>
    <property type="match status" value="1"/>
</dbReference>
<keyword evidence="2 7" id="KW-0378">Hydrolase</keyword>
<dbReference type="GO" id="GO:0016787">
    <property type="term" value="F:hydrolase activity"/>
    <property type="evidence" value="ECO:0007669"/>
    <property type="project" value="UniProtKB-KW"/>
</dbReference>
<evidence type="ECO:0000256" key="4">
    <source>
        <dbReference type="ARBA" id="ARBA00022840"/>
    </source>
</evidence>
<evidence type="ECO:0000256" key="6">
    <source>
        <dbReference type="PROSITE-ProRule" id="PRU00552"/>
    </source>
</evidence>
<dbReference type="PROSITE" id="PS51192">
    <property type="entry name" value="HELICASE_ATP_BIND_1"/>
    <property type="match status" value="1"/>
</dbReference>
<dbReference type="EC" id="3.6.4.13" evidence="7"/>
<evidence type="ECO:0000259" key="10">
    <source>
        <dbReference type="PROSITE" id="PS51195"/>
    </source>
</evidence>
<dbReference type="GO" id="GO:0005524">
    <property type="term" value="F:ATP binding"/>
    <property type="evidence" value="ECO:0007669"/>
    <property type="project" value="UniProtKB-UniRule"/>
</dbReference>
<dbReference type="InterPro" id="IPR027417">
    <property type="entry name" value="P-loop_NTPase"/>
</dbReference>
<reference evidence="12 13" key="1">
    <citation type="submission" date="2016-11" db="EMBL/GenBank/DDBJ databases">
        <title>The macronuclear genome of Stentor coeruleus: a giant cell with tiny introns.</title>
        <authorList>
            <person name="Slabodnick M."/>
            <person name="Ruby J.G."/>
            <person name="Reiff S.B."/>
            <person name="Swart E.C."/>
            <person name="Gosai S."/>
            <person name="Prabakaran S."/>
            <person name="Witkowska E."/>
            <person name="Larue G.E."/>
            <person name="Fisher S."/>
            <person name="Freeman R.M."/>
            <person name="Gunawardena J."/>
            <person name="Chu W."/>
            <person name="Stover N.A."/>
            <person name="Gregory B.D."/>
            <person name="Nowacki M."/>
            <person name="Derisi J."/>
            <person name="Roy S.W."/>
            <person name="Marshall W.F."/>
            <person name="Sood P."/>
        </authorList>
    </citation>
    <scope>NUCLEOTIDE SEQUENCE [LARGE SCALE GENOMIC DNA]</scope>
    <source>
        <strain evidence="12">WM001</strain>
    </source>
</reference>
<keyword evidence="4 7" id="KW-0067">ATP-binding</keyword>
<name>A0A1R2C8U0_9CILI</name>
<dbReference type="Gene3D" id="3.40.50.300">
    <property type="entry name" value="P-loop containing nucleotide triphosphate hydrolases"/>
    <property type="match status" value="2"/>
</dbReference>
<keyword evidence="1 7" id="KW-0547">Nucleotide-binding</keyword>
<feature type="short sequence motif" description="Q motif" evidence="6">
    <location>
        <begin position="22"/>
        <end position="50"/>
    </location>
</feature>
<keyword evidence="3 7" id="KW-0347">Helicase</keyword>